<dbReference type="EMBL" id="VSRR010059970">
    <property type="protein sequence ID" value="MPC82509.1"/>
    <property type="molecule type" value="Genomic_DNA"/>
</dbReference>
<accession>A0A5B7IKQ5</accession>
<reference evidence="2 3" key="1">
    <citation type="submission" date="2019-05" db="EMBL/GenBank/DDBJ databases">
        <title>Another draft genome of Portunus trituberculatus and its Hox gene families provides insights of decapod evolution.</title>
        <authorList>
            <person name="Jeong J.-H."/>
            <person name="Song I."/>
            <person name="Kim S."/>
            <person name="Choi T."/>
            <person name="Kim D."/>
            <person name="Ryu S."/>
            <person name="Kim W."/>
        </authorList>
    </citation>
    <scope>NUCLEOTIDE SEQUENCE [LARGE SCALE GENOMIC DNA]</scope>
    <source>
        <tissue evidence="2">Muscle</tissue>
    </source>
</reference>
<feature type="compositionally biased region" description="Basic and acidic residues" evidence="1">
    <location>
        <begin position="108"/>
        <end position="118"/>
    </location>
</feature>
<dbReference type="OrthoDB" id="63267at2759"/>
<dbReference type="AlphaFoldDB" id="A0A5B7IKQ5"/>
<evidence type="ECO:0000256" key="1">
    <source>
        <dbReference type="SAM" id="MobiDB-lite"/>
    </source>
</evidence>
<organism evidence="2 3">
    <name type="scientific">Portunus trituberculatus</name>
    <name type="common">Swimming crab</name>
    <name type="synonym">Neptunus trituberculatus</name>
    <dbReference type="NCBI Taxonomy" id="210409"/>
    <lineage>
        <taxon>Eukaryota</taxon>
        <taxon>Metazoa</taxon>
        <taxon>Ecdysozoa</taxon>
        <taxon>Arthropoda</taxon>
        <taxon>Crustacea</taxon>
        <taxon>Multicrustacea</taxon>
        <taxon>Malacostraca</taxon>
        <taxon>Eumalacostraca</taxon>
        <taxon>Eucarida</taxon>
        <taxon>Decapoda</taxon>
        <taxon>Pleocyemata</taxon>
        <taxon>Brachyura</taxon>
        <taxon>Eubrachyura</taxon>
        <taxon>Portunoidea</taxon>
        <taxon>Portunidae</taxon>
        <taxon>Portuninae</taxon>
        <taxon>Portunus</taxon>
    </lineage>
</organism>
<keyword evidence="3" id="KW-1185">Reference proteome</keyword>
<feature type="compositionally biased region" description="Pro residues" evidence="1">
    <location>
        <begin position="23"/>
        <end position="35"/>
    </location>
</feature>
<feature type="compositionally biased region" description="Basic and acidic residues" evidence="1">
    <location>
        <begin position="76"/>
        <end position="91"/>
    </location>
</feature>
<gene>
    <name evidence="2" type="ORF">E2C01_077181</name>
</gene>
<proteinExistence type="predicted"/>
<name>A0A5B7IKQ5_PORTR</name>
<feature type="region of interest" description="Disordered" evidence="1">
    <location>
        <begin position="1"/>
        <end position="189"/>
    </location>
</feature>
<feature type="compositionally biased region" description="Low complexity" evidence="1">
    <location>
        <begin position="149"/>
        <end position="162"/>
    </location>
</feature>
<evidence type="ECO:0000313" key="3">
    <source>
        <dbReference type="Proteomes" id="UP000324222"/>
    </source>
</evidence>
<dbReference type="Proteomes" id="UP000324222">
    <property type="component" value="Unassembled WGS sequence"/>
</dbReference>
<comment type="caution">
    <text evidence="2">The sequence shown here is derived from an EMBL/GenBank/DDBJ whole genome shotgun (WGS) entry which is preliminary data.</text>
</comment>
<feature type="compositionally biased region" description="Pro residues" evidence="1">
    <location>
        <begin position="167"/>
        <end position="177"/>
    </location>
</feature>
<evidence type="ECO:0000313" key="2">
    <source>
        <dbReference type="EMBL" id="MPC82509.1"/>
    </source>
</evidence>
<feature type="compositionally biased region" description="Low complexity" evidence="1">
    <location>
        <begin position="36"/>
        <end position="61"/>
    </location>
</feature>
<protein>
    <submittedName>
        <fullName evidence="2">Uncharacterized protein</fullName>
    </submittedName>
</protein>
<sequence length="189" mass="19628">MLGRVALPGGAAGADGRRAGRRPAPPPPPAAPPTTPSRTTCPSGKTSTLPPLAPALSAPPLGWVAPRPASAQGRISEGHGRVWADSQEGRGHPPSPAGVPRMAASSERSARRVDERQGFHFSSAAPLLQDEPSSLPYTLLQVPRPPSLHPSHLPSPLRASPLVRSLSPPPHQTPSQPPYTLSPSPPEPQ</sequence>